<dbReference type="PROSITE" id="PS51257">
    <property type="entry name" value="PROKAR_LIPOPROTEIN"/>
    <property type="match status" value="1"/>
</dbReference>
<dbReference type="AlphaFoldDB" id="A0A811UF70"/>
<accession>A0A811UF70</accession>
<evidence type="ECO:0000313" key="3">
    <source>
        <dbReference type="Proteomes" id="UP000606786"/>
    </source>
</evidence>
<comment type="caution">
    <text evidence="2">The sequence shown here is derived from an EMBL/GenBank/DDBJ whole genome shotgun (WGS) entry which is preliminary data.</text>
</comment>
<feature type="transmembrane region" description="Helical" evidence="1">
    <location>
        <begin position="20"/>
        <end position="37"/>
    </location>
</feature>
<keyword evidence="3" id="KW-1185">Reference proteome</keyword>
<dbReference type="Proteomes" id="UP000606786">
    <property type="component" value="Unassembled WGS sequence"/>
</dbReference>
<name>A0A811UF70_CERCA</name>
<reference evidence="2" key="1">
    <citation type="submission" date="2020-11" db="EMBL/GenBank/DDBJ databases">
        <authorList>
            <person name="Whitehead M."/>
        </authorList>
    </citation>
    <scope>NUCLEOTIDE SEQUENCE</scope>
    <source>
        <strain evidence="2">EGII</strain>
    </source>
</reference>
<evidence type="ECO:0000313" key="2">
    <source>
        <dbReference type="EMBL" id="CAD6997514.1"/>
    </source>
</evidence>
<sequence length="99" mass="11211">MPSKSEKKKINKYFVHVRGVFLAGVLASCGLLLQPFHCWLHTQNPLPLHMAKQTSQVHHSIVSLFALCLSIYILERLRFAIALQPELHLTPRCAALPRS</sequence>
<proteinExistence type="predicted"/>
<organism evidence="2 3">
    <name type="scientific">Ceratitis capitata</name>
    <name type="common">Mediterranean fruit fly</name>
    <name type="synonym">Tephritis capitata</name>
    <dbReference type="NCBI Taxonomy" id="7213"/>
    <lineage>
        <taxon>Eukaryota</taxon>
        <taxon>Metazoa</taxon>
        <taxon>Ecdysozoa</taxon>
        <taxon>Arthropoda</taxon>
        <taxon>Hexapoda</taxon>
        <taxon>Insecta</taxon>
        <taxon>Pterygota</taxon>
        <taxon>Neoptera</taxon>
        <taxon>Endopterygota</taxon>
        <taxon>Diptera</taxon>
        <taxon>Brachycera</taxon>
        <taxon>Muscomorpha</taxon>
        <taxon>Tephritoidea</taxon>
        <taxon>Tephritidae</taxon>
        <taxon>Ceratitis</taxon>
        <taxon>Ceratitis</taxon>
    </lineage>
</organism>
<keyword evidence="1" id="KW-0472">Membrane</keyword>
<evidence type="ECO:0000256" key="1">
    <source>
        <dbReference type="SAM" id="Phobius"/>
    </source>
</evidence>
<keyword evidence="1" id="KW-1133">Transmembrane helix</keyword>
<dbReference type="EMBL" id="CAJHJT010000012">
    <property type="protein sequence ID" value="CAD6997514.1"/>
    <property type="molecule type" value="Genomic_DNA"/>
</dbReference>
<keyword evidence="1" id="KW-0812">Transmembrane</keyword>
<gene>
    <name evidence="2" type="ORF">CCAP1982_LOCUS6153</name>
</gene>
<protein>
    <submittedName>
        <fullName evidence="2">(Mediterranean fruit fly) hypothetical protein</fullName>
    </submittedName>
</protein>
<feature type="transmembrane region" description="Helical" evidence="1">
    <location>
        <begin position="57"/>
        <end position="74"/>
    </location>
</feature>